<organism evidence="6 7">
    <name type="scientific">Dorea formicigenerans ATCC 27755</name>
    <dbReference type="NCBI Taxonomy" id="411461"/>
    <lineage>
        <taxon>Bacteria</taxon>
        <taxon>Bacillati</taxon>
        <taxon>Bacillota</taxon>
        <taxon>Clostridia</taxon>
        <taxon>Lachnospirales</taxon>
        <taxon>Lachnospiraceae</taxon>
        <taxon>Dorea</taxon>
    </lineage>
</organism>
<evidence type="ECO:0000256" key="2">
    <source>
        <dbReference type="ARBA" id="ARBA00022692"/>
    </source>
</evidence>
<proteinExistence type="predicted"/>
<sequence length="213" mass="23428">MKGFVHHNIIKSTRQVMVMSVLEIVIISAGLSLDVFVAMAYMGAGFSKINKKNLFGLCLLFGGVQWGCLIVGNLLTLLPIFRDSSNSSSRIADHWEAVTVLIFIGLGIYMIWKGLKKRNILEQRNDEIDWKKTTFLALITSVDAFLAGIGMGFLEAQMIHQSLTIFPITVLSVIGGVYVGYRLGTVHNSQAYLAGGALFLIAGVDVVIQYCMY</sequence>
<evidence type="ECO:0008006" key="8">
    <source>
        <dbReference type="Google" id="ProtNLM"/>
    </source>
</evidence>
<feature type="transmembrane region" description="Helical" evidence="5">
    <location>
        <begin position="191"/>
        <end position="210"/>
    </location>
</feature>
<feature type="transmembrane region" description="Helical" evidence="5">
    <location>
        <begin position="159"/>
        <end position="179"/>
    </location>
</feature>
<comment type="caution">
    <text evidence="6">The sequence shown here is derived from an EMBL/GenBank/DDBJ whole genome shotgun (WGS) entry which is preliminary data.</text>
</comment>
<evidence type="ECO:0000256" key="4">
    <source>
        <dbReference type="ARBA" id="ARBA00023136"/>
    </source>
</evidence>
<keyword evidence="1" id="KW-1003">Cell membrane</keyword>
<accession>B0G8D7</accession>
<feature type="transmembrane region" description="Helical" evidence="5">
    <location>
        <begin position="95"/>
        <end position="112"/>
    </location>
</feature>
<feature type="transmembrane region" description="Helical" evidence="5">
    <location>
        <begin position="54"/>
        <end position="75"/>
    </location>
</feature>
<name>B0G8D7_9FIRM</name>
<dbReference type="InterPro" id="IPR003810">
    <property type="entry name" value="Mntp/YtaF"/>
</dbReference>
<keyword evidence="2 5" id="KW-0812">Transmembrane</keyword>
<reference evidence="6 7" key="1">
    <citation type="submission" date="2007-10" db="EMBL/GenBank/DDBJ databases">
        <title>Draft genome sequence of Dorea formicigenerans(ATCC 27755).</title>
        <authorList>
            <person name="Sudarsanam P."/>
            <person name="Ley R."/>
            <person name="Guruge J."/>
            <person name="Turnbaugh P.J."/>
            <person name="Mahowald M."/>
            <person name="Liep D."/>
            <person name="Gordon J."/>
        </authorList>
    </citation>
    <scope>NUCLEOTIDE SEQUENCE [LARGE SCALE GENOMIC DNA]</scope>
    <source>
        <strain evidence="6 7">ATCC 27755</strain>
    </source>
</reference>
<gene>
    <name evidence="6" type="ORF">DORFOR_02543</name>
</gene>
<dbReference type="EMBL" id="AAXA02000015">
    <property type="protein sequence ID" value="EDR45941.1"/>
    <property type="molecule type" value="Genomic_DNA"/>
</dbReference>
<keyword evidence="3 5" id="KW-1133">Transmembrane helix</keyword>
<evidence type="ECO:0000256" key="5">
    <source>
        <dbReference type="SAM" id="Phobius"/>
    </source>
</evidence>
<feature type="transmembrane region" description="Helical" evidence="5">
    <location>
        <begin position="20"/>
        <end position="42"/>
    </location>
</feature>
<dbReference type="PANTHER" id="PTHR35529:SF1">
    <property type="entry name" value="MANGANESE EFFLUX PUMP MNTP-RELATED"/>
    <property type="match status" value="1"/>
</dbReference>
<dbReference type="PaxDb" id="411461-DORFOR_02543"/>
<evidence type="ECO:0000256" key="1">
    <source>
        <dbReference type="ARBA" id="ARBA00022475"/>
    </source>
</evidence>
<dbReference type="STRING" id="411461.DORFOR_02543"/>
<dbReference type="PANTHER" id="PTHR35529">
    <property type="entry name" value="MANGANESE EFFLUX PUMP MNTP-RELATED"/>
    <property type="match status" value="1"/>
</dbReference>
<dbReference type="Proteomes" id="UP000005359">
    <property type="component" value="Unassembled WGS sequence"/>
</dbReference>
<dbReference type="eggNOG" id="COG1971">
    <property type="taxonomic scope" value="Bacteria"/>
</dbReference>
<dbReference type="AlphaFoldDB" id="B0G8D7"/>
<evidence type="ECO:0000313" key="7">
    <source>
        <dbReference type="Proteomes" id="UP000005359"/>
    </source>
</evidence>
<reference evidence="6 7" key="2">
    <citation type="submission" date="2007-10" db="EMBL/GenBank/DDBJ databases">
        <authorList>
            <person name="Fulton L."/>
            <person name="Clifton S."/>
            <person name="Fulton B."/>
            <person name="Xu J."/>
            <person name="Minx P."/>
            <person name="Pepin K.H."/>
            <person name="Johnson M."/>
            <person name="Thiruvilangam P."/>
            <person name="Bhonagiri V."/>
            <person name="Nash W.E."/>
            <person name="Wang C."/>
            <person name="Mardis E.R."/>
            <person name="Wilson R.K."/>
        </authorList>
    </citation>
    <scope>NUCLEOTIDE SEQUENCE [LARGE SCALE GENOMIC DNA]</scope>
    <source>
        <strain evidence="6 7">ATCC 27755</strain>
    </source>
</reference>
<feature type="transmembrane region" description="Helical" evidence="5">
    <location>
        <begin position="133"/>
        <end position="153"/>
    </location>
</feature>
<evidence type="ECO:0000313" key="6">
    <source>
        <dbReference type="EMBL" id="EDR45941.1"/>
    </source>
</evidence>
<protein>
    <recommendedName>
        <fullName evidence="8">Manganese efflux pump MntP</fullName>
    </recommendedName>
</protein>
<dbReference type="Pfam" id="PF02659">
    <property type="entry name" value="Mntp"/>
    <property type="match status" value="1"/>
</dbReference>
<keyword evidence="4 5" id="KW-0472">Membrane</keyword>
<evidence type="ECO:0000256" key="3">
    <source>
        <dbReference type="ARBA" id="ARBA00022989"/>
    </source>
</evidence>